<name>A0A6D2HXD1_9BRAS</name>
<accession>A0A6D2HXD1</accession>
<dbReference type="Proteomes" id="UP000467841">
    <property type="component" value="Unassembled WGS sequence"/>
</dbReference>
<proteinExistence type="predicted"/>
<evidence type="ECO:0000313" key="3">
    <source>
        <dbReference type="Proteomes" id="UP000467841"/>
    </source>
</evidence>
<keyword evidence="3" id="KW-1185">Reference proteome</keyword>
<gene>
    <name evidence="2" type="ORF">MERR_LOCUS8941</name>
</gene>
<dbReference type="AlphaFoldDB" id="A0A6D2HXD1"/>
<protein>
    <submittedName>
        <fullName evidence="2">Uncharacterized protein</fullName>
    </submittedName>
</protein>
<organism evidence="2 3">
    <name type="scientific">Microthlaspi erraticum</name>
    <dbReference type="NCBI Taxonomy" id="1685480"/>
    <lineage>
        <taxon>Eukaryota</taxon>
        <taxon>Viridiplantae</taxon>
        <taxon>Streptophyta</taxon>
        <taxon>Embryophyta</taxon>
        <taxon>Tracheophyta</taxon>
        <taxon>Spermatophyta</taxon>
        <taxon>Magnoliopsida</taxon>
        <taxon>eudicotyledons</taxon>
        <taxon>Gunneridae</taxon>
        <taxon>Pentapetalae</taxon>
        <taxon>rosids</taxon>
        <taxon>malvids</taxon>
        <taxon>Brassicales</taxon>
        <taxon>Brassicaceae</taxon>
        <taxon>Coluteocarpeae</taxon>
        <taxon>Microthlaspi</taxon>
    </lineage>
</organism>
<dbReference type="EMBL" id="CACVBM020000643">
    <property type="protein sequence ID" value="CAA7021706.1"/>
    <property type="molecule type" value="Genomic_DNA"/>
</dbReference>
<sequence>MCISTQIVDCQLNLVLNQKSDRLEIPLQSLTPLICRLWANSALKVRRTNPLHVPHISNRTAPSNPQPAAEQIPQPSAAPLPLEVLPEPLWNHWRKTSQ</sequence>
<evidence type="ECO:0000256" key="1">
    <source>
        <dbReference type="SAM" id="MobiDB-lite"/>
    </source>
</evidence>
<feature type="region of interest" description="Disordered" evidence="1">
    <location>
        <begin position="53"/>
        <end position="80"/>
    </location>
</feature>
<comment type="caution">
    <text evidence="2">The sequence shown here is derived from an EMBL/GenBank/DDBJ whole genome shotgun (WGS) entry which is preliminary data.</text>
</comment>
<evidence type="ECO:0000313" key="2">
    <source>
        <dbReference type="EMBL" id="CAA7021706.1"/>
    </source>
</evidence>
<reference evidence="2" key="1">
    <citation type="submission" date="2020-01" db="EMBL/GenBank/DDBJ databases">
        <authorList>
            <person name="Mishra B."/>
        </authorList>
    </citation>
    <scope>NUCLEOTIDE SEQUENCE [LARGE SCALE GENOMIC DNA]</scope>
</reference>